<dbReference type="Proteomes" id="UP000587415">
    <property type="component" value="Unassembled WGS sequence"/>
</dbReference>
<comment type="caution">
    <text evidence="3">The sequence shown here is derived from an EMBL/GenBank/DDBJ whole genome shotgun (WGS) entry which is preliminary data.</text>
</comment>
<keyword evidence="2" id="KW-0732">Signal</keyword>
<dbReference type="EMBL" id="JAATJM010000001">
    <property type="protein sequence ID" value="NJC41207.1"/>
    <property type="molecule type" value="Genomic_DNA"/>
</dbReference>
<evidence type="ECO:0000256" key="1">
    <source>
        <dbReference type="SAM" id="MobiDB-lite"/>
    </source>
</evidence>
<dbReference type="RefSeq" id="WP_168046114.1">
    <property type="nucleotide sequence ID" value="NZ_JAATJM010000001.1"/>
</dbReference>
<evidence type="ECO:0000256" key="2">
    <source>
        <dbReference type="SAM" id="SignalP"/>
    </source>
</evidence>
<evidence type="ECO:0008006" key="5">
    <source>
        <dbReference type="Google" id="ProtNLM"/>
    </source>
</evidence>
<dbReference type="AlphaFoldDB" id="A0A7X5YKA3"/>
<proteinExistence type="predicted"/>
<keyword evidence="4" id="KW-1185">Reference proteome</keyword>
<feature type="compositionally biased region" description="Basic and acidic residues" evidence="1">
    <location>
        <begin position="93"/>
        <end position="110"/>
    </location>
</feature>
<protein>
    <recommendedName>
        <fullName evidence="5">Cell wall hydrolase</fullName>
    </recommendedName>
</protein>
<feature type="signal peptide" evidence="2">
    <location>
        <begin position="1"/>
        <end position="22"/>
    </location>
</feature>
<accession>A0A7X5YKA3</accession>
<feature type="chain" id="PRO_5031507674" description="Cell wall hydrolase" evidence="2">
    <location>
        <begin position="23"/>
        <end position="128"/>
    </location>
</feature>
<organism evidence="3 4">
    <name type="scientific">Brevundimonas alba</name>
    <dbReference type="NCBI Taxonomy" id="74314"/>
    <lineage>
        <taxon>Bacteria</taxon>
        <taxon>Pseudomonadati</taxon>
        <taxon>Pseudomonadota</taxon>
        <taxon>Alphaproteobacteria</taxon>
        <taxon>Caulobacterales</taxon>
        <taxon>Caulobacteraceae</taxon>
        <taxon>Brevundimonas</taxon>
    </lineage>
</organism>
<sequence length="128" mass="14499">MTRPLIALTLACAAFAASSVQAQTAPRYTAPGVDIHRYQADQHRYEMDRLRAQADQRAAFASQLQTETRLNRLEIEAARQPEPIQPQPYRALRSPEEERALRESATERRRTTASGVGQIDAWLDRPAR</sequence>
<gene>
    <name evidence="3" type="ORF">GGQ87_001465</name>
</gene>
<evidence type="ECO:0000313" key="3">
    <source>
        <dbReference type="EMBL" id="NJC41207.1"/>
    </source>
</evidence>
<feature type="region of interest" description="Disordered" evidence="1">
    <location>
        <begin position="76"/>
        <end position="128"/>
    </location>
</feature>
<name>A0A7X5YKA3_9CAUL</name>
<evidence type="ECO:0000313" key="4">
    <source>
        <dbReference type="Proteomes" id="UP000587415"/>
    </source>
</evidence>
<reference evidence="3 4" key="1">
    <citation type="submission" date="2020-03" db="EMBL/GenBank/DDBJ databases">
        <title>Genomic Encyclopedia of Type Strains, Phase IV (KMG-IV): sequencing the most valuable type-strain genomes for metagenomic binning, comparative biology and taxonomic classification.</title>
        <authorList>
            <person name="Goeker M."/>
        </authorList>
    </citation>
    <scope>NUCLEOTIDE SEQUENCE [LARGE SCALE GENOMIC DNA]</scope>
    <source>
        <strain evidence="3 4">DSM 4736</strain>
    </source>
</reference>